<dbReference type="InterPro" id="IPR000014">
    <property type="entry name" value="PAS"/>
</dbReference>
<evidence type="ECO:0000256" key="9">
    <source>
        <dbReference type="ARBA" id="ARBA00022840"/>
    </source>
</evidence>
<keyword evidence="5 17" id="KW-0808">Transferase</keyword>
<keyword evidence="12 13" id="KW-0472">Membrane</keyword>
<keyword evidence="4" id="KW-0597">Phosphoprotein</keyword>
<dbReference type="InterPro" id="IPR005467">
    <property type="entry name" value="His_kinase_dom"/>
</dbReference>
<dbReference type="InterPro" id="IPR003661">
    <property type="entry name" value="HisK_dim/P_dom"/>
</dbReference>
<dbReference type="PROSITE" id="PS50112">
    <property type="entry name" value="PAS"/>
    <property type="match status" value="1"/>
</dbReference>
<evidence type="ECO:0000256" key="4">
    <source>
        <dbReference type="ARBA" id="ARBA00022553"/>
    </source>
</evidence>
<feature type="transmembrane region" description="Helical" evidence="13">
    <location>
        <begin position="163"/>
        <end position="183"/>
    </location>
</feature>
<feature type="domain" description="Histidine kinase" evidence="14">
    <location>
        <begin position="365"/>
        <end position="581"/>
    </location>
</feature>
<dbReference type="PANTHER" id="PTHR42878">
    <property type="entry name" value="TWO-COMPONENT HISTIDINE KINASE"/>
    <property type="match status" value="1"/>
</dbReference>
<dbReference type="PROSITE" id="PS50885">
    <property type="entry name" value="HAMP"/>
    <property type="match status" value="1"/>
</dbReference>
<dbReference type="EMBL" id="JAFBDT010000003">
    <property type="protein sequence ID" value="MBM7561067.1"/>
    <property type="molecule type" value="Genomic_DNA"/>
</dbReference>
<evidence type="ECO:0000256" key="6">
    <source>
        <dbReference type="ARBA" id="ARBA00022692"/>
    </source>
</evidence>
<sequence>MRKKIIASYAVLIAILGISFTFIVRDALRDAMILQFEHNLTNEVKLVKALGVDRALEKEDFGAFAVEIKESIGVRVTIVDLEGLVLADTEEDPTVMMNHINREEIEKALQTQETALALRYSDTIQTDHLYAATPIEIDGDTYILRLSRPLYELKAFNTQIMNLAFILVGLVSLVAFVMAVWLVRKLTKPIYELTDAANRIAEGEYGRKIYTTSTDQIGTLTDAFNTMSFNLDLSIRELTRRNIELESILNSMINGIIAIDHNRKILMINKISFDILELPEDYVAENESMYKIVRNEEVSKMIEMAINHGISQTKELNYTHIDKILRIYVNPINTNEGKTIGSIVVFQDVTQIRKLEKVRSDFVSNVSHELKTPLTSIKGFVDTLKNGAIDDHDNALRFLDIIDIESERLYRLINDILLLSEIESMDQDLSKVTVDLCTVAEEVITMLEMKASEKGLYLKLEMCNEAFVSANRDRIKQMVINLVDNAIKYTESGGVLLSITKDAPFIKMVVSDTGIGFDDTHKERLFERFYRVDKGRSRVQGGTGLGLSIVKHIVLLYKGKILVNSTPGKGTEFEIYLPGNE</sequence>
<dbReference type="SUPFAM" id="SSF47384">
    <property type="entry name" value="Homodimeric domain of signal transducing histidine kinase"/>
    <property type="match status" value="1"/>
</dbReference>
<evidence type="ECO:0000256" key="11">
    <source>
        <dbReference type="ARBA" id="ARBA00023012"/>
    </source>
</evidence>
<comment type="caution">
    <text evidence="17">The sequence shown here is derived from an EMBL/GenBank/DDBJ whole genome shotgun (WGS) entry which is preliminary data.</text>
</comment>
<dbReference type="RefSeq" id="WP_204662074.1">
    <property type="nucleotide sequence ID" value="NZ_JAFBDT010000003.1"/>
</dbReference>
<dbReference type="Gene3D" id="6.10.340.10">
    <property type="match status" value="1"/>
</dbReference>
<dbReference type="PANTHER" id="PTHR42878:SF7">
    <property type="entry name" value="SENSOR HISTIDINE KINASE GLRK"/>
    <property type="match status" value="1"/>
</dbReference>
<evidence type="ECO:0000259" key="15">
    <source>
        <dbReference type="PROSITE" id="PS50112"/>
    </source>
</evidence>
<evidence type="ECO:0000256" key="12">
    <source>
        <dbReference type="ARBA" id="ARBA00023136"/>
    </source>
</evidence>
<evidence type="ECO:0000256" key="3">
    <source>
        <dbReference type="ARBA" id="ARBA00012438"/>
    </source>
</evidence>
<proteinExistence type="predicted"/>
<dbReference type="SUPFAM" id="SSF55874">
    <property type="entry name" value="ATPase domain of HSP90 chaperone/DNA topoisomerase II/histidine kinase"/>
    <property type="match status" value="1"/>
</dbReference>
<evidence type="ECO:0000313" key="18">
    <source>
        <dbReference type="Proteomes" id="UP000767854"/>
    </source>
</evidence>
<dbReference type="CDD" id="cd00082">
    <property type="entry name" value="HisKA"/>
    <property type="match status" value="1"/>
</dbReference>
<evidence type="ECO:0000256" key="1">
    <source>
        <dbReference type="ARBA" id="ARBA00000085"/>
    </source>
</evidence>
<dbReference type="Proteomes" id="UP000767854">
    <property type="component" value="Unassembled WGS sequence"/>
</dbReference>
<feature type="domain" description="PAS" evidence="15">
    <location>
        <begin position="241"/>
        <end position="313"/>
    </location>
</feature>
<accession>A0ABS2MNV2</accession>
<keyword evidence="9" id="KW-0067">ATP-binding</keyword>
<dbReference type="Gene3D" id="3.30.450.20">
    <property type="entry name" value="PAS domain"/>
    <property type="match status" value="1"/>
</dbReference>
<dbReference type="InterPro" id="IPR036890">
    <property type="entry name" value="HATPase_C_sf"/>
</dbReference>
<feature type="transmembrane region" description="Helical" evidence="13">
    <location>
        <begin position="6"/>
        <end position="24"/>
    </location>
</feature>
<dbReference type="SMART" id="SM00387">
    <property type="entry name" value="HATPase_c"/>
    <property type="match status" value="1"/>
</dbReference>
<comment type="catalytic activity">
    <reaction evidence="1">
        <text>ATP + protein L-histidine = ADP + protein N-phospho-L-histidine.</text>
        <dbReference type="EC" id="2.7.13.3"/>
    </reaction>
</comment>
<dbReference type="PRINTS" id="PR00344">
    <property type="entry name" value="BCTRLSENSOR"/>
</dbReference>
<keyword evidence="6 13" id="KW-0812">Transmembrane</keyword>
<keyword evidence="18" id="KW-1185">Reference proteome</keyword>
<dbReference type="InterPro" id="IPR050351">
    <property type="entry name" value="BphY/WalK/GraS-like"/>
</dbReference>
<protein>
    <recommendedName>
        <fullName evidence="3">histidine kinase</fullName>
        <ecNumber evidence="3">2.7.13.3</ecNumber>
    </recommendedName>
</protein>
<dbReference type="InterPro" id="IPR003594">
    <property type="entry name" value="HATPase_dom"/>
</dbReference>
<evidence type="ECO:0000313" key="17">
    <source>
        <dbReference type="EMBL" id="MBM7561067.1"/>
    </source>
</evidence>
<dbReference type="SMART" id="SM00304">
    <property type="entry name" value="HAMP"/>
    <property type="match status" value="1"/>
</dbReference>
<dbReference type="Pfam" id="PF02518">
    <property type="entry name" value="HATPase_c"/>
    <property type="match status" value="1"/>
</dbReference>
<gene>
    <name evidence="17" type="ORF">JOC49_000584</name>
</gene>
<dbReference type="GO" id="GO:0004673">
    <property type="term" value="F:protein histidine kinase activity"/>
    <property type="evidence" value="ECO:0007669"/>
    <property type="project" value="UniProtKB-EC"/>
</dbReference>
<reference evidence="17 18" key="1">
    <citation type="submission" date="2021-01" db="EMBL/GenBank/DDBJ databases">
        <title>Genomic Encyclopedia of Type Strains, Phase IV (KMG-IV): sequencing the most valuable type-strain genomes for metagenomic binning, comparative biology and taxonomic classification.</title>
        <authorList>
            <person name="Goeker M."/>
        </authorList>
    </citation>
    <scope>NUCLEOTIDE SEQUENCE [LARGE SCALE GENOMIC DNA]</scope>
    <source>
        <strain evidence="17 18">DSM 24436</strain>
    </source>
</reference>
<dbReference type="EC" id="2.7.13.3" evidence="3"/>
<dbReference type="InterPro" id="IPR004358">
    <property type="entry name" value="Sig_transdc_His_kin-like_C"/>
</dbReference>
<dbReference type="PROSITE" id="PS50109">
    <property type="entry name" value="HIS_KIN"/>
    <property type="match status" value="1"/>
</dbReference>
<dbReference type="SUPFAM" id="SSF158472">
    <property type="entry name" value="HAMP domain-like"/>
    <property type="match status" value="1"/>
</dbReference>
<dbReference type="CDD" id="cd06225">
    <property type="entry name" value="HAMP"/>
    <property type="match status" value="1"/>
</dbReference>
<keyword evidence="8 17" id="KW-0418">Kinase</keyword>
<dbReference type="InterPro" id="IPR003660">
    <property type="entry name" value="HAMP_dom"/>
</dbReference>
<feature type="domain" description="HAMP" evidence="16">
    <location>
        <begin position="184"/>
        <end position="236"/>
    </location>
</feature>
<evidence type="ECO:0000256" key="8">
    <source>
        <dbReference type="ARBA" id="ARBA00022777"/>
    </source>
</evidence>
<evidence type="ECO:0000256" key="13">
    <source>
        <dbReference type="SAM" id="Phobius"/>
    </source>
</evidence>
<keyword evidence="11" id="KW-0902">Two-component regulatory system</keyword>
<evidence type="ECO:0000256" key="5">
    <source>
        <dbReference type="ARBA" id="ARBA00022679"/>
    </source>
</evidence>
<evidence type="ECO:0000256" key="7">
    <source>
        <dbReference type="ARBA" id="ARBA00022741"/>
    </source>
</evidence>
<evidence type="ECO:0000259" key="16">
    <source>
        <dbReference type="PROSITE" id="PS50885"/>
    </source>
</evidence>
<dbReference type="SMART" id="SM00388">
    <property type="entry name" value="HisKA"/>
    <property type="match status" value="1"/>
</dbReference>
<dbReference type="InterPro" id="IPR036097">
    <property type="entry name" value="HisK_dim/P_sf"/>
</dbReference>
<dbReference type="Gene3D" id="3.30.565.10">
    <property type="entry name" value="Histidine kinase-like ATPase, C-terminal domain"/>
    <property type="match status" value="1"/>
</dbReference>
<keyword evidence="10 13" id="KW-1133">Transmembrane helix</keyword>
<dbReference type="SUPFAM" id="SSF55785">
    <property type="entry name" value="PYP-like sensor domain (PAS domain)"/>
    <property type="match status" value="1"/>
</dbReference>
<dbReference type="Gene3D" id="1.10.287.130">
    <property type="match status" value="1"/>
</dbReference>
<evidence type="ECO:0000256" key="2">
    <source>
        <dbReference type="ARBA" id="ARBA00004141"/>
    </source>
</evidence>
<organism evidence="17 18">
    <name type="scientific">Fusibacter tunisiensis</name>
    <dbReference type="NCBI Taxonomy" id="1008308"/>
    <lineage>
        <taxon>Bacteria</taxon>
        <taxon>Bacillati</taxon>
        <taxon>Bacillota</taxon>
        <taxon>Clostridia</taxon>
        <taxon>Eubacteriales</taxon>
        <taxon>Eubacteriales Family XII. Incertae Sedis</taxon>
        <taxon>Fusibacter</taxon>
    </lineage>
</organism>
<dbReference type="Pfam" id="PF00672">
    <property type="entry name" value="HAMP"/>
    <property type="match status" value="1"/>
</dbReference>
<keyword evidence="7" id="KW-0547">Nucleotide-binding</keyword>
<comment type="subcellular location">
    <subcellularLocation>
        <location evidence="2">Membrane</location>
        <topology evidence="2">Multi-pass membrane protein</topology>
    </subcellularLocation>
</comment>
<dbReference type="Pfam" id="PF00512">
    <property type="entry name" value="HisKA"/>
    <property type="match status" value="1"/>
</dbReference>
<evidence type="ECO:0000256" key="10">
    <source>
        <dbReference type="ARBA" id="ARBA00022989"/>
    </source>
</evidence>
<dbReference type="InterPro" id="IPR035965">
    <property type="entry name" value="PAS-like_dom_sf"/>
</dbReference>
<name>A0ABS2MNV2_9FIRM</name>
<evidence type="ECO:0000259" key="14">
    <source>
        <dbReference type="PROSITE" id="PS50109"/>
    </source>
</evidence>